<dbReference type="EMBL" id="OUUW01000005">
    <property type="protein sequence ID" value="SPP80969.1"/>
    <property type="molecule type" value="Genomic_DNA"/>
</dbReference>
<organism evidence="3 4">
    <name type="scientific">Drosophila guanche</name>
    <name type="common">Fruit fly</name>
    <dbReference type="NCBI Taxonomy" id="7266"/>
    <lineage>
        <taxon>Eukaryota</taxon>
        <taxon>Metazoa</taxon>
        <taxon>Ecdysozoa</taxon>
        <taxon>Arthropoda</taxon>
        <taxon>Hexapoda</taxon>
        <taxon>Insecta</taxon>
        <taxon>Pterygota</taxon>
        <taxon>Neoptera</taxon>
        <taxon>Endopterygota</taxon>
        <taxon>Diptera</taxon>
        <taxon>Brachycera</taxon>
        <taxon>Muscomorpha</taxon>
        <taxon>Ephydroidea</taxon>
        <taxon>Drosophilidae</taxon>
        <taxon>Drosophila</taxon>
        <taxon>Sophophora</taxon>
    </lineage>
</organism>
<name>A0A3B0K4N9_DROGU</name>
<gene>
    <name evidence="3" type="ORF">DGUA_6G005936</name>
</gene>
<dbReference type="Proteomes" id="UP000268350">
    <property type="component" value="Unassembled WGS sequence"/>
</dbReference>
<evidence type="ECO:0000313" key="4">
    <source>
        <dbReference type="Proteomes" id="UP000268350"/>
    </source>
</evidence>
<reference evidence="4" key="1">
    <citation type="submission" date="2018-01" db="EMBL/GenBank/DDBJ databases">
        <authorList>
            <person name="Alioto T."/>
            <person name="Alioto T."/>
        </authorList>
    </citation>
    <scope>NUCLEOTIDE SEQUENCE [LARGE SCALE GENOMIC DNA]</scope>
</reference>
<evidence type="ECO:0000256" key="1">
    <source>
        <dbReference type="SAM" id="MobiDB-lite"/>
    </source>
</evidence>
<keyword evidence="4" id="KW-1185">Reference proteome</keyword>
<proteinExistence type="predicted"/>
<evidence type="ECO:0000313" key="3">
    <source>
        <dbReference type="EMBL" id="SPP80969.1"/>
    </source>
</evidence>
<dbReference type="AlphaFoldDB" id="A0A3B0K4N9"/>
<feature type="region of interest" description="Disordered" evidence="1">
    <location>
        <begin position="101"/>
        <end position="122"/>
    </location>
</feature>
<feature type="signal peptide" evidence="2">
    <location>
        <begin position="1"/>
        <end position="18"/>
    </location>
</feature>
<accession>A0A3B0K4N9</accession>
<feature type="region of interest" description="Disordered" evidence="1">
    <location>
        <begin position="150"/>
        <end position="185"/>
    </location>
</feature>
<protein>
    <recommendedName>
        <fullName evidence="5">Mos1 transposase HTH domain-containing protein</fullName>
    </recommendedName>
</protein>
<evidence type="ECO:0008006" key="5">
    <source>
        <dbReference type="Google" id="ProtNLM"/>
    </source>
</evidence>
<feature type="compositionally biased region" description="Acidic residues" evidence="1">
    <location>
        <begin position="103"/>
        <end position="113"/>
    </location>
</feature>
<feature type="compositionally biased region" description="Basic and acidic residues" evidence="1">
    <location>
        <begin position="176"/>
        <end position="185"/>
    </location>
</feature>
<dbReference type="OrthoDB" id="1932312at2759"/>
<evidence type="ECO:0000256" key="2">
    <source>
        <dbReference type="SAM" id="SignalP"/>
    </source>
</evidence>
<feature type="chain" id="PRO_5017435234" description="Mos1 transposase HTH domain-containing protein" evidence="2">
    <location>
        <begin position="19"/>
        <end position="201"/>
    </location>
</feature>
<feature type="non-terminal residue" evidence="3">
    <location>
        <position position="201"/>
    </location>
</feature>
<sequence>MFIFPILFVHIFISNVISRLKRKLSGGKSTRMSEDLDDLFLSPIPAPSTAELQQCILFGFRRRLCPTQIVDECRSAFGPFAPSSQYVAKWYQRFQDGFFNTNEDADGDTEEESAGVGRLGCGQTPTTCSDYDDDEVAAILPLVLNDIGHGHSPNPIDSNANAEESEDDDDDDDEFYKDNNDDLDGHVIGYWQGYGYLGGKR</sequence>
<keyword evidence="2" id="KW-0732">Signal</keyword>
<feature type="compositionally biased region" description="Acidic residues" evidence="1">
    <location>
        <begin position="163"/>
        <end position="175"/>
    </location>
</feature>